<gene>
    <name evidence="1" type="ORF">PPTS312_28780</name>
</gene>
<organism evidence="1 2">
    <name type="scientific">Pseudomonas putida</name>
    <name type="common">Arthrobacter siderocapsulatus</name>
    <dbReference type="NCBI Taxonomy" id="303"/>
    <lineage>
        <taxon>Bacteria</taxon>
        <taxon>Pseudomonadati</taxon>
        <taxon>Pseudomonadota</taxon>
        <taxon>Gammaproteobacteria</taxon>
        <taxon>Pseudomonadales</taxon>
        <taxon>Pseudomonadaceae</taxon>
        <taxon>Pseudomonas</taxon>
    </lineage>
</organism>
<proteinExistence type="predicted"/>
<accession>A0A7U6M2V8</accession>
<name>A0A7U6M2V8_PSEPU</name>
<dbReference type="EMBL" id="AP022324">
    <property type="protein sequence ID" value="BBU44963.1"/>
    <property type="molecule type" value="Genomic_DNA"/>
</dbReference>
<dbReference type="AlphaFoldDB" id="A0A7U6M2V8"/>
<reference evidence="1 2" key="1">
    <citation type="submission" date="2020-01" db="EMBL/GenBank/DDBJ databases">
        <title>Complete Genome Sequence of Pseudomonas putida Strain TS312, Harboring the HdtS type N-acyl-homoserine Lactone Synthase, Isolated from a Paper Mill.</title>
        <authorList>
            <person name="Hosoe A."/>
            <person name="Suenaga T."/>
            <person name="Sugi T."/>
            <person name="Izumi T."/>
            <person name="Nagai N."/>
            <person name="Terada A."/>
        </authorList>
    </citation>
    <scope>NUCLEOTIDE SEQUENCE [LARGE SCALE GENOMIC DNA]</scope>
    <source>
        <strain evidence="1 2">TS312</strain>
    </source>
</reference>
<evidence type="ECO:0000313" key="2">
    <source>
        <dbReference type="Proteomes" id="UP000464661"/>
    </source>
</evidence>
<dbReference type="Proteomes" id="UP000464661">
    <property type="component" value="Chromosome"/>
</dbReference>
<sequence>MLTAQAAGFSAAGQRQTQTDFGFCEVGGLVEGELCEGSQCNGVLRSTRGWAMHRDAGQFGVVADGSGGDGAQVGQLAGSDGCRTGLGVHWRIPPDVPLMN</sequence>
<protein>
    <submittedName>
        <fullName evidence="1">Uncharacterized protein</fullName>
    </submittedName>
</protein>
<evidence type="ECO:0000313" key="1">
    <source>
        <dbReference type="EMBL" id="BBU44963.1"/>
    </source>
</evidence>